<dbReference type="KEGG" id="ccac:CcaHIS019_0110420"/>
<dbReference type="AlphaFoldDB" id="A0AA48KXI7"/>
<keyword evidence="3" id="KW-1185">Reference proteome</keyword>
<evidence type="ECO:0000313" key="2">
    <source>
        <dbReference type="EMBL" id="BEI88324.1"/>
    </source>
</evidence>
<sequence>MSLRAATLTRTLARAVRPRVGTNTAAISTPARAFSTSLSLRKSSSPNMAAATLLSHHSPLSAPLFKEARDAWAQDPIIGYNEVKHLSEQPTDSILLVDVREPDENALGSIPSAVNLPLSRIDEALSVGFNPGAFQQEFAFPKPANNQNIVFYCRSGKRSATASEVANRHGFLNTRNYVGSWLEWCEKEDLDNNED</sequence>
<dbReference type="SMART" id="SM00450">
    <property type="entry name" value="RHOD"/>
    <property type="match status" value="1"/>
</dbReference>
<dbReference type="GO" id="GO:0005739">
    <property type="term" value="C:mitochondrion"/>
    <property type="evidence" value="ECO:0007669"/>
    <property type="project" value="TreeGrafter"/>
</dbReference>
<dbReference type="PROSITE" id="PS50206">
    <property type="entry name" value="RHODANESE_3"/>
    <property type="match status" value="1"/>
</dbReference>
<dbReference type="PANTHER" id="PTHR44086:SF10">
    <property type="entry name" value="THIOSULFATE SULFURTRANSFERASE_RHODANESE-LIKE DOMAIN-CONTAINING PROTEIN 3"/>
    <property type="match status" value="1"/>
</dbReference>
<dbReference type="Proteomes" id="UP001233271">
    <property type="component" value="Chromosome 1"/>
</dbReference>
<dbReference type="InterPro" id="IPR001763">
    <property type="entry name" value="Rhodanese-like_dom"/>
</dbReference>
<dbReference type="Pfam" id="PF00581">
    <property type="entry name" value="Rhodanese"/>
    <property type="match status" value="1"/>
</dbReference>
<evidence type="ECO:0000313" key="3">
    <source>
        <dbReference type="Proteomes" id="UP001233271"/>
    </source>
</evidence>
<gene>
    <name evidence="2" type="ORF">CcaverHIS019_0110420</name>
</gene>
<organism evidence="2 3">
    <name type="scientific">Cutaneotrichosporon cavernicola</name>
    <dbReference type="NCBI Taxonomy" id="279322"/>
    <lineage>
        <taxon>Eukaryota</taxon>
        <taxon>Fungi</taxon>
        <taxon>Dikarya</taxon>
        <taxon>Basidiomycota</taxon>
        <taxon>Agaricomycotina</taxon>
        <taxon>Tremellomycetes</taxon>
        <taxon>Trichosporonales</taxon>
        <taxon>Trichosporonaceae</taxon>
        <taxon>Cutaneotrichosporon</taxon>
    </lineage>
</organism>
<dbReference type="PANTHER" id="PTHR44086">
    <property type="entry name" value="THIOSULFATE SULFURTRANSFERASE RDL2, MITOCHONDRIAL-RELATED"/>
    <property type="match status" value="1"/>
</dbReference>
<dbReference type="GO" id="GO:0004792">
    <property type="term" value="F:thiosulfate-cyanide sulfurtransferase activity"/>
    <property type="evidence" value="ECO:0007669"/>
    <property type="project" value="TreeGrafter"/>
</dbReference>
<dbReference type="RefSeq" id="XP_060453590.1">
    <property type="nucleotide sequence ID" value="XM_060596615.1"/>
</dbReference>
<protein>
    <recommendedName>
        <fullName evidence="1">Rhodanese domain-containing protein</fullName>
    </recommendedName>
</protein>
<proteinExistence type="predicted"/>
<evidence type="ECO:0000259" key="1">
    <source>
        <dbReference type="PROSITE" id="PS50206"/>
    </source>
</evidence>
<feature type="domain" description="Rhodanese" evidence="1">
    <location>
        <begin position="90"/>
        <end position="186"/>
    </location>
</feature>
<dbReference type="GeneID" id="85492195"/>
<name>A0AA48KXI7_9TREE</name>
<dbReference type="EMBL" id="AP028212">
    <property type="protein sequence ID" value="BEI88324.1"/>
    <property type="molecule type" value="Genomic_DNA"/>
</dbReference>
<reference evidence="2" key="1">
    <citation type="journal article" date="2023" name="BMC Genomics">
        <title>Chromosome-level genome assemblies of Cutaneotrichosporon spp. (Trichosporonales, Basidiomycota) reveal imbalanced evolution between nucleotide sequences and chromosome synteny.</title>
        <authorList>
            <person name="Kobayashi Y."/>
            <person name="Kayamori A."/>
            <person name="Aoki K."/>
            <person name="Shiwa Y."/>
            <person name="Matsutani M."/>
            <person name="Fujita N."/>
            <person name="Sugita T."/>
            <person name="Iwasaki W."/>
            <person name="Tanaka N."/>
            <person name="Takashima M."/>
        </authorList>
    </citation>
    <scope>NUCLEOTIDE SEQUENCE</scope>
    <source>
        <strain evidence="2">HIS019</strain>
    </source>
</reference>
<dbReference type="Gene3D" id="3.40.250.10">
    <property type="entry name" value="Rhodanese-like domain"/>
    <property type="match status" value="1"/>
</dbReference>
<dbReference type="SUPFAM" id="SSF52821">
    <property type="entry name" value="Rhodanese/Cell cycle control phosphatase"/>
    <property type="match status" value="1"/>
</dbReference>
<dbReference type="InterPro" id="IPR036873">
    <property type="entry name" value="Rhodanese-like_dom_sf"/>
</dbReference>
<accession>A0AA48KXI7</accession>